<dbReference type="EMBL" id="MWDQ01000026">
    <property type="protein sequence ID" value="OQB74936.1"/>
    <property type="molecule type" value="Genomic_DNA"/>
</dbReference>
<evidence type="ECO:0000256" key="1">
    <source>
        <dbReference type="SAM" id="MobiDB-lite"/>
    </source>
</evidence>
<organism evidence="2">
    <name type="scientific">candidate division TA06 bacterium ADurb.Bin131</name>
    <dbReference type="NCBI Taxonomy" id="1852827"/>
    <lineage>
        <taxon>Bacteria</taxon>
        <taxon>Bacteria division TA06</taxon>
    </lineage>
</organism>
<feature type="compositionally biased region" description="Polar residues" evidence="1">
    <location>
        <begin position="220"/>
        <end position="229"/>
    </location>
</feature>
<reference evidence="2" key="1">
    <citation type="submission" date="2017-02" db="EMBL/GenBank/DDBJ databases">
        <title>Delving into the versatile metabolic prowess of the omnipresent phylum Bacteroidetes.</title>
        <authorList>
            <person name="Nobu M.K."/>
            <person name="Mei R."/>
            <person name="Narihiro T."/>
            <person name="Kuroda K."/>
            <person name="Liu W.-T."/>
        </authorList>
    </citation>
    <scope>NUCLEOTIDE SEQUENCE</scope>
    <source>
        <strain evidence="2">ADurb.Bin131</strain>
    </source>
</reference>
<gene>
    <name evidence="2" type="ORF">BWX89_00294</name>
</gene>
<proteinExistence type="predicted"/>
<dbReference type="AlphaFoldDB" id="A0A1V6CDK0"/>
<dbReference type="Proteomes" id="UP000485562">
    <property type="component" value="Unassembled WGS sequence"/>
</dbReference>
<evidence type="ECO:0000313" key="2">
    <source>
        <dbReference type="EMBL" id="OQB74936.1"/>
    </source>
</evidence>
<feature type="region of interest" description="Disordered" evidence="1">
    <location>
        <begin position="193"/>
        <end position="229"/>
    </location>
</feature>
<feature type="compositionally biased region" description="Basic and acidic residues" evidence="1">
    <location>
        <begin position="193"/>
        <end position="205"/>
    </location>
</feature>
<evidence type="ECO:0008006" key="3">
    <source>
        <dbReference type="Google" id="ProtNLM"/>
    </source>
</evidence>
<protein>
    <recommendedName>
        <fullName evidence="3">Lipoprotein</fullName>
    </recommendedName>
</protein>
<dbReference type="PROSITE" id="PS51257">
    <property type="entry name" value="PROKAR_LIPOPROTEIN"/>
    <property type="match status" value="1"/>
</dbReference>
<name>A0A1V6CDK0_UNCT6</name>
<accession>A0A1V6CDK0</accession>
<comment type="caution">
    <text evidence="2">The sequence shown here is derived from an EMBL/GenBank/DDBJ whole genome shotgun (WGS) entry which is preliminary data.</text>
</comment>
<sequence length="229" mass="26557">MEKIRYYVIFSIFAAAILLIFSGCSRENIQTKTVIDDKLLQEAIIYGKSKAGVSDYEFMEPWSVYLGYEVGKGRVVYYTPFLHAARLAKNAVDKHLEPDINIIRKAVSSKAGTINFLILVYANDPEASRRIYTYLIYNNIKIEPVYKYFPPYGEFNRDYYQQINGEVRFPRKGIPDDAIVKLCVEILPSEKKNKEDMHEHHKDESTITVGEQAPEHTKSEFTFNLSKYR</sequence>